<dbReference type="SUPFAM" id="SSF47413">
    <property type="entry name" value="lambda repressor-like DNA-binding domains"/>
    <property type="match status" value="1"/>
</dbReference>
<keyword evidence="6" id="KW-1185">Reference proteome</keyword>
<evidence type="ECO:0000256" key="3">
    <source>
        <dbReference type="ARBA" id="ARBA00023163"/>
    </source>
</evidence>
<dbReference type="InterPro" id="IPR046335">
    <property type="entry name" value="LacI/GalR-like_sensor"/>
</dbReference>
<name>A0ABZ2ZXT7_9MICC</name>
<dbReference type="Gene3D" id="1.10.260.40">
    <property type="entry name" value="lambda repressor-like DNA-binding domains"/>
    <property type="match status" value="1"/>
</dbReference>
<dbReference type="SMART" id="SM00354">
    <property type="entry name" value="HTH_LACI"/>
    <property type="match status" value="1"/>
</dbReference>
<dbReference type="PANTHER" id="PTHR30146">
    <property type="entry name" value="LACI-RELATED TRANSCRIPTIONAL REPRESSOR"/>
    <property type="match status" value="1"/>
</dbReference>
<evidence type="ECO:0000313" key="5">
    <source>
        <dbReference type="EMBL" id="WZP16969.1"/>
    </source>
</evidence>
<evidence type="ECO:0000256" key="1">
    <source>
        <dbReference type="ARBA" id="ARBA00023015"/>
    </source>
</evidence>
<protein>
    <submittedName>
        <fullName evidence="5">LacI family DNA-binding transcriptional regulator</fullName>
    </submittedName>
</protein>
<accession>A0ABZ2ZXT7</accession>
<evidence type="ECO:0000256" key="2">
    <source>
        <dbReference type="ARBA" id="ARBA00023125"/>
    </source>
</evidence>
<feature type="domain" description="HTH lacI-type" evidence="4">
    <location>
        <begin position="3"/>
        <end position="57"/>
    </location>
</feature>
<proteinExistence type="predicted"/>
<dbReference type="InterPro" id="IPR000843">
    <property type="entry name" value="HTH_LacI"/>
</dbReference>
<evidence type="ECO:0000259" key="4">
    <source>
        <dbReference type="PROSITE" id="PS50932"/>
    </source>
</evidence>
<dbReference type="Pfam" id="PF13377">
    <property type="entry name" value="Peripla_BP_3"/>
    <property type="match status" value="1"/>
</dbReference>
<reference evidence="5 6" key="1">
    <citation type="submission" date="2024-04" db="EMBL/GenBank/DDBJ databases">
        <title>Arthrobacter sp. from Plains bison fecal sample.</title>
        <authorList>
            <person name="Ruzzini A."/>
        </authorList>
    </citation>
    <scope>NUCLEOTIDE SEQUENCE [LARGE SCALE GENOMIC DNA]</scope>
    <source>
        <strain evidence="5 6">EINP1</strain>
    </source>
</reference>
<dbReference type="CDD" id="cd01392">
    <property type="entry name" value="HTH_LacI"/>
    <property type="match status" value="1"/>
</dbReference>
<keyword evidence="2 5" id="KW-0238">DNA-binding</keyword>
<dbReference type="SUPFAM" id="SSF53822">
    <property type="entry name" value="Periplasmic binding protein-like I"/>
    <property type="match status" value="1"/>
</dbReference>
<dbReference type="RefSeq" id="WP_342024568.1">
    <property type="nucleotide sequence ID" value="NZ_CP151657.1"/>
</dbReference>
<gene>
    <name evidence="5" type="ORF">AAE021_05245</name>
</gene>
<dbReference type="Pfam" id="PF00356">
    <property type="entry name" value="LacI"/>
    <property type="match status" value="1"/>
</dbReference>
<dbReference type="PROSITE" id="PS50932">
    <property type="entry name" value="HTH_LACI_2"/>
    <property type="match status" value="1"/>
</dbReference>
<dbReference type="GO" id="GO:0003677">
    <property type="term" value="F:DNA binding"/>
    <property type="evidence" value="ECO:0007669"/>
    <property type="project" value="UniProtKB-KW"/>
</dbReference>
<sequence>MAASIKEVAARAGVAVGTVSNVLNHPDRVSPPTLERVMNAVEALGFVRNDAARQLRAGQSRTIGMIVLDSSNPFFAAVARAAENEATRHGADIILGNSGSNPEREARYVTLFEEQRVQGVLISPAGDITSRLRSLQDRGVATVLVDSEGDPKMHSSVSVDDAAGGYMAAEHLLDTGRRRLAFVGGSPDIRQVADRLEGARDAVARVPEASLEVLTAADMTVLAGRAVGQDLVERGRDRLPEAIFCANDLLAVGVLQSLLLINGLRVPQDVALIGYDDIDFAQSTVVPLSSIRQPAEEIGRTAVALLQEQLGQAPLPPRQVRFTPELVARQSTQR</sequence>
<dbReference type="InterPro" id="IPR028082">
    <property type="entry name" value="Peripla_BP_I"/>
</dbReference>
<keyword evidence="1" id="KW-0805">Transcription regulation</keyword>
<dbReference type="EMBL" id="CP151657">
    <property type="protein sequence ID" value="WZP16969.1"/>
    <property type="molecule type" value="Genomic_DNA"/>
</dbReference>
<organism evidence="5 6">
    <name type="scientific">Arthrobacter citreus</name>
    <dbReference type="NCBI Taxonomy" id="1670"/>
    <lineage>
        <taxon>Bacteria</taxon>
        <taxon>Bacillati</taxon>
        <taxon>Actinomycetota</taxon>
        <taxon>Actinomycetes</taxon>
        <taxon>Micrococcales</taxon>
        <taxon>Micrococcaceae</taxon>
        <taxon>Arthrobacter</taxon>
    </lineage>
</organism>
<dbReference type="InterPro" id="IPR010982">
    <property type="entry name" value="Lambda_DNA-bd_dom_sf"/>
</dbReference>
<dbReference type="PANTHER" id="PTHR30146:SF109">
    <property type="entry name" value="HTH-TYPE TRANSCRIPTIONAL REGULATOR GALS"/>
    <property type="match status" value="1"/>
</dbReference>
<dbReference type="Gene3D" id="3.40.50.2300">
    <property type="match status" value="2"/>
</dbReference>
<keyword evidence="3" id="KW-0804">Transcription</keyword>
<dbReference type="Proteomes" id="UP001448858">
    <property type="component" value="Chromosome"/>
</dbReference>
<evidence type="ECO:0000313" key="6">
    <source>
        <dbReference type="Proteomes" id="UP001448858"/>
    </source>
</evidence>